<evidence type="ECO:0000313" key="2">
    <source>
        <dbReference type="EMBL" id="KAF2453083.1"/>
    </source>
</evidence>
<dbReference type="SUPFAM" id="SSF56112">
    <property type="entry name" value="Protein kinase-like (PK-like)"/>
    <property type="match status" value="1"/>
</dbReference>
<dbReference type="Gene3D" id="1.10.510.10">
    <property type="entry name" value="Transferase(Phosphotransferase) domain 1"/>
    <property type="match status" value="1"/>
</dbReference>
<dbReference type="PROSITE" id="PS50011">
    <property type="entry name" value="PROTEIN_KINASE_DOM"/>
    <property type="match status" value="1"/>
</dbReference>
<dbReference type="InterPro" id="IPR011009">
    <property type="entry name" value="Kinase-like_dom_sf"/>
</dbReference>
<evidence type="ECO:0000313" key="3">
    <source>
        <dbReference type="Proteomes" id="UP000799766"/>
    </source>
</evidence>
<gene>
    <name evidence="2" type="ORF">BDY21DRAFT_293671</name>
</gene>
<accession>A0A6A6NP45</accession>
<sequence>WPIQAAQASAYILENGIFQGDIGSYNFLLGKDNVKLCDFGGSSIDGSTPPYACGVGFQPPIHDTNTLTVKDDLFALGSTVYEI</sequence>
<dbReference type="GO" id="GO:0005524">
    <property type="term" value="F:ATP binding"/>
    <property type="evidence" value="ECO:0007669"/>
    <property type="project" value="InterPro"/>
</dbReference>
<organism evidence="2 3">
    <name type="scientific">Lineolata rhizophorae</name>
    <dbReference type="NCBI Taxonomy" id="578093"/>
    <lineage>
        <taxon>Eukaryota</taxon>
        <taxon>Fungi</taxon>
        <taxon>Dikarya</taxon>
        <taxon>Ascomycota</taxon>
        <taxon>Pezizomycotina</taxon>
        <taxon>Dothideomycetes</taxon>
        <taxon>Dothideomycetes incertae sedis</taxon>
        <taxon>Lineolatales</taxon>
        <taxon>Lineolataceae</taxon>
        <taxon>Lineolata</taxon>
    </lineage>
</organism>
<reference evidence="2" key="1">
    <citation type="journal article" date="2020" name="Stud. Mycol.">
        <title>101 Dothideomycetes genomes: a test case for predicting lifestyles and emergence of pathogens.</title>
        <authorList>
            <person name="Haridas S."/>
            <person name="Albert R."/>
            <person name="Binder M."/>
            <person name="Bloem J."/>
            <person name="Labutti K."/>
            <person name="Salamov A."/>
            <person name="Andreopoulos B."/>
            <person name="Baker S."/>
            <person name="Barry K."/>
            <person name="Bills G."/>
            <person name="Bluhm B."/>
            <person name="Cannon C."/>
            <person name="Castanera R."/>
            <person name="Culley D."/>
            <person name="Daum C."/>
            <person name="Ezra D."/>
            <person name="Gonzalez J."/>
            <person name="Henrissat B."/>
            <person name="Kuo A."/>
            <person name="Liang C."/>
            <person name="Lipzen A."/>
            <person name="Lutzoni F."/>
            <person name="Magnuson J."/>
            <person name="Mondo S."/>
            <person name="Nolan M."/>
            <person name="Ohm R."/>
            <person name="Pangilinan J."/>
            <person name="Park H.-J."/>
            <person name="Ramirez L."/>
            <person name="Alfaro M."/>
            <person name="Sun H."/>
            <person name="Tritt A."/>
            <person name="Yoshinaga Y."/>
            <person name="Zwiers L.-H."/>
            <person name="Turgeon B."/>
            <person name="Goodwin S."/>
            <person name="Spatafora J."/>
            <person name="Crous P."/>
            <person name="Grigoriev I."/>
        </authorList>
    </citation>
    <scope>NUCLEOTIDE SEQUENCE</scope>
    <source>
        <strain evidence="2">ATCC 16933</strain>
    </source>
</reference>
<dbReference type="GO" id="GO:0004672">
    <property type="term" value="F:protein kinase activity"/>
    <property type="evidence" value="ECO:0007669"/>
    <property type="project" value="InterPro"/>
</dbReference>
<protein>
    <recommendedName>
        <fullName evidence="1">Protein kinase domain-containing protein</fullName>
    </recommendedName>
</protein>
<name>A0A6A6NP45_9PEZI</name>
<feature type="domain" description="Protein kinase" evidence="1">
    <location>
        <begin position="1"/>
        <end position="83"/>
    </location>
</feature>
<dbReference type="AlphaFoldDB" id="A0A6A6NP45"/>
<keyword evidence="3" id="KW-1185">Reference proteome</keyword>
<dbReference type="Proteomes" id="UP000799766">
    <property type="component" value="Unassembled WGS sequence"/>
</dbReference>
<evidence type="ECO:0000259" key="1">
    <source>
        <dbReference type="PROSITE" id="PS50011"/>
    </source>
</evidence>
<dbReference type="InterPro" id="IPR000719">
    <property type="entry name" value="Prot_kinase_dom"/>
</dbReference>
<dbReference type="EMBL" id="MU001700">
    <property type="protein sequence ID" value="KAF2453083.1"/>
    <property type="molecule type" value="Genomic_DNA"/>
</dbReference>
<proteinExistence type="predicted"/>
<dbReference type="OrthoDB" id="1668230at2759"/>
<feature type="non-terminal residue" evidence="2">
    <location>
        <position position="1"/>
    </location>
</feature>